<dbReference type="SUPFAM" id="SSF54862">
    <property type="entry name" value="4Fe-4S ferredoxins"/>
    <property type="match status" value="1"/>
</dbReference>
<dbReference type="SFLD" id="SFLDG01118">
    <property type="entry name" value="activating_enzymes__group_2"/>
    <property type="match status" value="1"/>
</dbReference>
<dbReference type="CDD" id="cd01335">
    <property type="entry name" value="Radical_SAM"/>
    <property type="match status" value="1"/>
</dbReference>
<dbReference type="PANTHER" id="PTHR30352:SF4">
    <property type="entry name" value="PYRUVATE FORMATE-LYASE 2-ACTIVATING ENZYME"/>
    <property type="match status" value="1"/>
</dbReference>
<keyword evidence="6" id="KW-0560">Oxidoreductase</keyword>
<dbReference type="PROSITE" id="PS00198">
    <property type="entry name" value="4FE4S_FER_1"/>
    <property type="match status" value="1"/>
</dbReference>
<dbReference type="Proteomes" id="UP000247523">
    <property type="component" value="Unassembled WGS sequence"/>
</dbReference>
<dbReference type="GO" id="GO:0016491">
    <property type="term" value="F:oxidoreductase activity"/>
    <property type="evidence" value="ECO:0007669"/>
    <property type="project" value="UniProtKB-KW"/>
</dbReference>
<evidence type="ECO:0000259" key="11">
    <source>
        <dbReference type="PROSITE" id="PS51918"/>
    </source>
</evidence>
<organism evidence="12 15">
    <name type="scientific">Lachnotalea glycerini</name>
    <dbReference type="NCBI Taxonomy" id="1763509"/>
    <lineage>
        <taxon>Bacteria</taxon>
        <taxon>Bacillati</taxon>
        <taxon>Bacillota</taxon>
        <taxon>Clostridia</taxon>
        <taxon>Lachnospirales</taxon>
        <taxon>Lachnospiraceae</taxon>
        <taxon>Lachnotalea</taxon>
    </lineage>
</organism>
<dbReference type="InterPro" id="IPR040074">
    <property type="entry name" value="BssD/PflA/YjjW"/>
</dbReference>
<dbReference type="Pfam" id="PF00037">
    <property type="entry name" value="Fer4"/>
    <property type="match status" value="1"/>
</dbReference>
<dbReference type="InterPro" id="IPR017900">
    <property type="entry name" value="4Fe4S_Fe_S_CS"/>
</dbReference>
<reference evidence="13" key="3">
    <citation type="submission" date="2018-07" db="EMBL/GenBank/DDBJ databases">
        <authorList>
            <person name="Quirk P.G."/>
            <person name="Krulwich T.A."/>
        </authorList>
    </citation>
    <scope>NUCLEOTIDE SEQUENCE</scope>
    <source>
        <strain evidence="13">CCRI-19302</strain>
    </source>
</reference>
<dbReference type="Gene3D" id="3.30.70.20">
    <property type="match status" value="1"/>
</dbReference>
<dbReference type="InterPro" id="IPR017896">
    <property type="entry name" value="4Fe4S_Fe-S-bd"/>
</dbReference>
<evidence type="ECO:0000256" key="3">
    <source>
        <dbReference type="ARBA" id="ARBA00022485"/>
    </source>
</evidence>
<sequence length="302" mass="35072">MEEANIFNIERYATEDGPGIRTVIFLKGCQLRCRWCANPESQEFKPQVLVNINTCISCGKCMNVCPSHAISYQEGYGYISDFNRCTACQICITQCYLNARTLMGKQYSIQELLEIILKDEQYYKKSGGGITFSGGEPFYYSQTIQELAKEMKARGYNTLVETCGQVQWAKIEAAMEDLDYIYYDFKHYDTKRHKELTGYDNTLILDNLRLLDKKYKGNLSVRYPYIPGCNSDDAAIQGFLRFMKELNHVKEIIFLPYHRLGLPKYQGLGRTYEMGERKSLKKAEMKHLYEIAKDYDLKIKIQ</sequence>
<dbReference type="InterPro" id="IPR001989">
    <property type="entry name" value="Radical_activat_CS"/>
</dbReference>
<accession>A0A318ESL1</accession>
<feature type="domain" description="4Fe-4S ferredoxin-type" evidence="10">
    <location>
        <begin position="46"/>
        <end position="75"/>
    </location>
</feature>
<dbReference type="InterPro" id="IPR007197">
    <property type="entry name" value="rSAM"/>
</dbReference>
<evidence type="ECO:0000313" key="14">
    <source>
        <dbReference type="Proteomes" id="UP000216411"/>
    </source>
</evidence>
<dbReference type="PROSITE" id="PS51918">
    <property type="entry name" value="RADICAL_SAM"/>
    <property type="match status" value="1"/>
</dbReference>
<keyword evidence="4" id="KW-0949">S-adenosyl-L-methionine</keyword>
<dbReference type="EMBL" id="QICS01000001">
    <property type="protein sequence ID" value="PXV95490.1"/>
    <property type="molecule type" value="Genomic_DNA"/>
</dbReference>
<keyword evidence="3" id="KW-0004">4Fe-4S</keyword>
<evidence type="ECO:0000313" key="15">
    <source>
        <dbReference type="Proteomes" id="UP000247523"/>
    </source>
</evidence>
<evidence type="ECO:0000256" key="2">
    <source>
        <dbReference type="ARBA" id="ARBA00009777"/>
    </source>
</evidence>
<dbReference type="EMBL" id="NOKA02000002">
    <property type="protein sequence ID" value="RDY32810.1"/>
    <property type="molecule type" value="Genomic_DNA"/>
</dbReference>
<dbReference type="AlphaFoldDB" id="A0A318ESL1"/>
<evidence type="ECO:0000313" key="13">
    <source>
        <dbReference type="EMBL" id="RDY32810.1"/>
    </source>
</evidence>
<dbReference type="OrthoDB" id="9782387at2"/>
<feature type="domain" description="4Fe-4S ferredoxin-type" evidence="10">
    <location>
        <begin position="76"/>
        <end position="105"/>
    </location>
</feature>
<proteinExistence type="inferred from homology"/>
<name>A0A318ESL1_9FIRM</name>
<dbReference type="Pfam" id="PF04055">
    <property type="entry name" value="Radical_SAM"/>
    <property type="match status" value="1"/>
</dbReference>
<comment type="cofactor">
    <cofactor evidence="1">
        <name>[4Fe-4S] cluster</name>
        <dbReference type="ChEBI" id="CHEBI:49883"/>
    </cofactor>
</comment>
<evidence type="ECO:0000256" key="9">
    <source>
        <dbReference type="ARBA" id="ARBA00047365"/>
    </source>
</evidence>
<feature type="domain" description="Radical SAM core" evidence="11">
    <location>
        <begin position="15"/>
        <end position="298"/>
    </location>
</feature>
<comment type="similarity">
    <text evidence="2">Belongs to the organic radical-activating enzymes family.</text>
</comment>
<evidence type="ECO:0000256" key="1">
    <source>
        <dbReference type="ARBA" id="ARBA00001966"/>
    </source>
</evidence>
<reference evidence="12 15" key="2">
    <citation type="submission" date="2018-05" db="EMBL/GenBank/DDBJ databases">
        <title>Genomic Encyclopedia of Type Strains, Phase IV (KMG-IV): sequencing the most valuable type-strain genomes for metagenomic binning, comparative biology and taxonomic classification.</title>
        <authorList>
            <person name="Goeker M."/>
        </authorList>
    </citation>
    <scope>NUCLEOTIDE SEQUENCE [LARGE SCALE GENOMIC DNA]</scope>
    <source>
        <strain evidence="12 15">DSM 28816</strain>
    </source>
</reference>
<reference evidence="13 14" key="1">
    <citation type="journal article" date="2017" name="Genome Announc.">
        <title>Draft Genome Sequence of a Sporulating and Motile Strain of Lachnotalea glycerini Isolated from Water in Quebec City, Canada.</title>
        <authorList>
            <person name="Maheux A.F."/>
            <person name="Boudreau D.K."/>
            <person name="Berube E."/>
            <person name="Boissinot M."/>
            <person name="Raymond F."/>
            <person name="Brodeur S."/>
            <person name="Corbeil J."/>
            <person name="Isabel S."/>
            <person name="Omar R.F."/>
            <person name="Bergeron M.G."/>
        </authorList>
    </citation>
    <scope>NUCLEOTIDE SEQUENCE [LARGE SCALE GENOMIC DNA]</scope>
    <source>
        <strain evidence="13 14">CCRI-19302</strain>
    </source>
</reference>
<dbReference type="GO" id="GO:0051539">
    <property type="term" value="F:4 iron, 4 sulfur cluster binding"/>
    <property type="evidence" value="ECO:0007669"/>
    <property type="project" value="UniProtKB-KW"/>
</dbReference>
<dbReference type="PROSITE" id="PS01087">
    <property type="entry name" value="RADICAL_ACTIVATING"/>
    <property type="match status" value="1"/>
</dbReference>
<dbReference type="GO" id="GO:0046872">
    <property type="term" value="F:metal ion binding"/>
    <property type="evidence" value="ECO:0007669"/>
    <property type="project" value="UniProtKB-KW"/>
</dbReference>
<evidence type="ECO:0000256" key="4">
    <source>
        <dbReference type="ARBA" id="ARBA00022691"/>
    </source>
</evidence>
<dbReference type="SUPFAM" id="SSF102114">
    <property type="entry name" value="Radical SAM enzymes"/>
    <property type="match status" value="1"/>
</dbReference>
<keyword evidence="5" id="KW-0479">Metal-binding</keyword>
<dbReference type="NCBIfam" id="TIGR02494">
    <property type="entry name" value="PFLE_PFLC"/>
    <property type="match status" value="1"/>
</dbReference>
<dbReference type="RefSeq" id="WP_110289977.1">
    <property type="nucleotide sequence ID" value="NZ_NOKA02000002.1"/>
</dbReference>
<protein>
    <submittedName>
        <fullName evidence="12">Cobalamin-independent glycerol dehydratase small subunit</fullName>
    </submittedName>
    <submittedName>
        <fullName evidence="13">Glycyl-radical enzyme activating protein</fullName>
    </submittedName>
</protein>
<evidence type="ECO:0000259" key="10">
    <source>
        <dbReference type="PROSITE" id="PS51379"/>
    </source>
</evidence>
<keyword evidence="14" id="KW-1185">Reference proteome</keyword>
<dbReference type="InterPro" id="IPR012839">
    <property type="entry name" value="Organic_radical_activase"/>
</dbReference>
<dbReference type="SFLD" id="SFLDS00029">
    <property type="entry name" value="Radical_SAM"/>
    <property type="match status" value="1"/>
</dbReference>
<dbReference type="InterPro" id="IPR034457">
    <property type="entry name" value="Organic_radical-activating"/>
</dbReference>
<evidence type="ECO:0000313" key="12">
    <source>
        <dbReference type="EMBL" id="PXV95490.1"/>
    </source>
</evidence>
<dbReference type="PANTHER" id="PTHR30352">
    <property type="entry name" value="PYRUVATE FORMATE-LYASE-ACTIVATING ENZYME"/>
    <property type="match status" value="1"/>
</dbReference>
<dbReference type="PIRSF" id="PIRSF000371">
    <property type="entry name" value="PFL_act_enz"/>
    <property type="match status" value="1"/>
</dbReference>
<evidence type="ECO:0000256" key="5">
    <source>
        <dbReference type="ARBA" id="ARBA00022723"/>
    </source>
</evidence>
<dbReference type="Gene3D" id="3.80.30.10">
    <property type="entry name" value="pyruvate-formate lyase- activating enzyme"/>
    <property type="match status" value="1"/>
</dbReference>
<comment type="caution">
    <text evidence="12">The sequence shown here is derived from an EMBL/GenBank/DDBJ whole genome shotgun (WGS) entry which is preliminary data.</text>
</comment>
<evidence type="ECO:0000256" key="6">
    <source>
        <dbReference type="ARBA" id="ARBA00023002"/>
    </source>
</evidence>
<evidence type="ECO:0000256" key="8">
    <source>
        <dbReference type="ARBA" id="ARBA00023014"/>
    </source>
</evidence>
<dbReference type="PROSITE" id="PS51379">
    <property type="entry name" value="4FE4S_FER_2"/>
    <property type="match status" value="2"/>
</dbReference>
<dbReference type="InterPro" id="IPR058240">
    <property type="entry name" value="rSAM_sf"/>
</dbReference>
<keyword evidence="7" id="KW-0408">Iron</keyword>
<dbReference type="SFLD" id="SFLDG01066">
    <property type="entry name" value="organic_radical-activating_enz"/>
    <property type="match status" value="1"/>
</dbReference>
<dbReference type="Proteomes" id="UP000216411">
    <property type="component" value="Unassembled WGS sequence"/>
</dbReference>
<comment type="catalytic activity">
    <reaction evidence="9">
        <text>glycyl-[protein] + reduced [flavodoxin] + S-adenosyl-L-methionine = glycin-2-yl radical-[protein] + semiquinone [flavodoxin] + 5'-deoxyadenosine + L-methionine + H(+)</text>
        <dbReference type="Rhea" id="RHEA:61976"/>
        <dbReference type="Rhea" id="RHEA-COMP:10622"/>
        <dbReference type="Rhea" id="RHEA-COMP:14480"/>
        <dbReference type="Rhea" id="RHEA-COMP:15993"/>
        <dbReference type="Rhea" id="RHEA-COMP:15994"/>
        <dbReference type="ChEBI" id="CHEBI:15378"/>
        <dbReference type="ChEBI" id="CHEBI:17319"/>
        <dbReference type="ChEBI" id="CHEBI:29947"/>
        <dbReference type="ChEBI" id="CHEBI:32722"/>
        <dbReference type="ChEBI" id="CHEBI:57618"/>
        <dbReference type="ChEBI" id="CHEBI:57844"/>
        <dbReference type="ChEBI" id="CHEBI:59789"/>
        <dbReference type="ChEBI" id="CHEBI:140311"/>
    </reaction>
</comment>
<evidence type="ECO:0000256" key="7">
    <source>
        <dbReference type="ARBA" id="ARBA00023004"/>
    </source>
</evidence>
<keyword evidence="8" id="KW-0411">Iron-sulfur</keyword>
<gene>
    <name evidence="12" type="ORF">C8E03_101119</name>
    <name evidence="13" type="ORF">CG710_002425</name>
</gene>